<name>A0A5E8B563_9ASCO</name>
<feature type="domain" description="MRH" evidence="7">
    <location>
        <begin position="419"/>
        <end position="522"/>
    </location>
</feature>
<dbReference type="PANTHER" id="PTHR12630">
    <property type="entry name" value="N-LINKED OLIGOSACCHARIDE PROCESSING"/>
    <property type="match status" value="1"/>
</dbReference>
<dbReference type="PROSITE" id="PS51914">
    <property type="entry name" value="MRH"/>
    <property type="match status" value="1"/>
</dbReference>
<dbReference type="OrthoDB" id="28322at2759"/>
<keyword evidence="2 6" id="KW-0732">Signal</keyword>
<dbReference type="InterPro" id="IPR039794">
    <property type="entry name" value="Gtb1-like"/>
</dbReference>
<dbReference type="Gene3D" id="2.70.130.10">
    <property type="entry name" value="Mannose-6-phosphate receptor binding domain"/>
    <property type="match status" value="1"/>
</dbReference>
<protein>
    <recommendedName>
        <fullName evidence="1">Glucosidase 2 subunit beta</fullName>
    </recommendedName>
</protein>
<evidence type="ECO:0000256" key="5">
    <source>
        <dbReference type="SAM" id="Coils"/>
    </source>
</evidence>
<evidence type="ECO:0000256" key="6">
    <source>
        <dbReference type="SAM" id="SignalP"/>
    </source>
</evidence>
<feature type="coiled-coil region" evidence="5">
    <location>
        <begin position="143"/>
        <end position="252"/>
    </location>
</feature>
<organism evidence="8 9">
    <name type="scientific">Magnusiomyces paraingens</name>
    <dbReference type="NCBI Taxonomy" id="2606893"/>
    <lineage>
        <taxon>Eukaryota</taxon>
        <taxon>Fungi</taxon>
        <taxon>Dikarya</taxon>
        <taxon>Ascomycota</taxon>
        <taxon>Saccharomycotina</taxon>
        <taxon>Dipodascomycetes</taxon>
        <taxon>Dipodascales</taxon>
        <taxon>Dipodascaceae</taxon>
        <taxon>Magnusiomyces</taxon>
    </lineage>
</organism>
<evidence type="ECO:0000256" key="4">
    <source>
        <dbReference type="ARBA" id="ARBA00023157"/>
    </source>
</evidence>
<keyword evidence="3" id="KW-0256">Endoplasmic reticulum</keyword>
<evidence type="ECO:0000256" key="3">
    <source>
        <dbReference type="ARBA" id="ARBA00022824"/>
    </source>
</evidence>
<dbReference type="Pfam" id="PF13015">
    <property type="entry name" value="PRKCSH_1"/>
    <property type="match status" value="1"/>
</dbReference>
<dbReference type="InterPro" id="IPR028146">
    <property type="entry name" value="PRKCSH_N"/>
</dbReference>
<dbReference type="GeneID" id="43580040"/>
<dbReference type="PANTHER" id="PTHR12630:SF1">
    <property type="entry name" value="GLUCOSIDASE 2 SUBUNIT BETA"/>
    <property type="match status" value="1"/>
</dbReference>
<dbReference type="SUPFAM" id="SSF50911">
    <property type="entry name" value="Mannose 6-phosphate receptor domain"/>
    <property type="match status" value="1"/>
</dbReference>
<accession>A0A5E8B563</accession>
<dbReference type="AlphaFoldDB" id="A0A5E8B563"/>
<feature type="chain" id="PRO_5022967587" description="Glucosidase 2 subunit beta" evidence="6">
    <location>
        <begin position="19"/>
        <end position="536"/>
    </location>
</feature>
<dbReference type="InterPro" id="IPR036607">
    <property type="entry name" value="PRKCSH"/>
</dbReference>
<evidence type="ECO:0000313" key="9">
    <source>
        <dbReference type="Proteomes" id="UP000398389"/>
    </source>
</evidence>
<evidence type="ECO:0000256" key="2">
    <source>
        <dbReference type="ARBA" id="ARBA00022729"/>
    </source>
</evidence>
<evidence type="ECO:0000259" key="7">
    <source>
        <dbReference type="PROSITE" id="PS51914"/>
    </source>
</evidence>
<dbReference type="Proteomes" id="UP000398389">
    <property type="component" value="Unassembled WGS sequence"/>
</dbReference>
<keyword evidence="4" id="KW-1015">Disulfide bond</keyword>
<dbReference type="GO" id="GO:0017177">
    <property type="term" value="C:glucosidase II complex"/>
    <property type="evidence" value="ECO:0007669"/>
    <property type="project" value="TreeGrafter"/>
</dbReference>
<keyword evidence="5" id="KW-0175">Coiled coil</keyword>
<gene>
    <name evidence="8" type="ORF">SAPINGB_P001217</name>
</gene>
<keyword evidence="9" id="KW-1185">Reference proteome</keyword>
<sequence>MKDIGLSVILLLASSVAALKPSIEVRGVSIEDLQKYQPDENGKWACLGNPEVVLSFSQINDDICDCPDGSDEPGTAACPGTFFYCRNEGHIPGKLPSSRVNDGICDYDICCDGSDEAGLSDSGLTPKCENRCAKMHKEYIAKKEAKQALLKAASENRQKLIKKAQVLRENLKKEIATKEKKVEDLKLQLSQKEAELEIVEAQEAERIAANTVPKPKVIDDAQESLEFLLDEYKKFEAEIASLSGQLSQLSSVLEQMKGDYNPNFNDPAVKHAIRSFEEFKGNNPETSQAHIVNAEKLGAVSNIIESLKSYTPPAPQQSNQHSFKPSFDLPLFRFSDLVKKVRNLLVEFSIIPDNGESSSMVQPESVPTDTNVSTELTKQRNIVSNTKTSLSETERQLQEARKSLETEHGPDDILRALKDTCVSSNLGEYIYEICFYGKASQKSTKDNSSVNLGNFENVSIDDKSEDGALILYFEKGAKCWSGPIRRATVSLTCGKETALLQVTEPERCEYFIFGTSPAACAQYNPQAVDSASKDEL</sequence>
<dbReference type="InterPro" id="IPR044865">
    <property type="entry name" value="MRH_dom"/>
</dbReference>
<dbReference type="EMBL" id="CABVLU010000001">
    <property type="protein sequence ID" value="VVT46445.1"/>
    <property type="molecule type" value="Genomic_DNA"/>
</dbReference>
<dbReference type="InterPro" id="IPR009011">
    <property type="entry name" value="Man6P_isomerase_rcpt-bd_dom_sf"/>
</dbReference>
<evidence type="ECO:0000313" key="8">
    <source>
        <dbReference type="EMBL" id="VVT46445.1"/>
    </source>
</evidence>
<reference evidence="8 9" key="1">
    <citation type="submission" date="2019-09" db="EMBL/GenBank/DDBJ databases">
        <authorList>
            <person name="Brejova B."/>
        </authorList>
    </citation>
    <scope>NUCLEOTIDE SEQUENCE [LARGE SCALE GENOMIC DNA]</scope>
</reference>
<dbReference type="Pfam" id="PF12999">
    <property type="entry name" value="PRKCSH-like"/>
    <property type="match status" value="1"/>
</dbReference>
<feature type="signal peptide" evidence="6">
    <location>
        <begin position="1"/>
        <end position="18"/>
    </location>
</feature>
<evidence type="ECO:0000256" key="1">
    <source>
        <dbReference type="ARBA" id="ARBA00022387"/>
    </source>
</evidence>
<proteinExistence type="predicted"/>
<dbReference type="RefSeq" id="XP_031851831.1">
    <property type="nucleotide sequence ID" value="XM_031995940.1"/>
</dbReference>
<dbReference type="GO" id="GO:0006491">
    <property type="term" value="P:N-glycan processing"/>
    <property type="evidence" value="ECO:0007669"/>
    <property type="project" value="TreeGrafter"/>
</dbReference>